<evidence type="ECO:0000256" key="2">
    <source>
        <dbReference type="ARBA" id="ARBA00025783"/>
    </source>
</evidence>
<dbReference type="PANTHER" id="PTHR14741">
    <property type="entry name" value="S-ADENOSYLMETHIONINE-DEPENDENT METHYLTRANSFERASE RELATED"/>
    <property type="match status" value="1"/>
</dbReference>
<evidence type="ECO:0000256" key="1">
    <source>
        <dbReference type="ARBA" id="ARBA00018517"/>
    </source>
</evidence>
<feature type="region of interest" description="Disordered" evidence="8">
    <location>
        <begin position="22"/>
        <end position="132"/>
    </location>
</feature>
<dbReference type="GO" id="GO:0005634">
    <property type="term" value="C:nucleus"/>
    <property type="evidence" value="ECO:0007669"/>
    <property type="project" value="TreeGrafter"/>
</dbReference>
<dbReference type="Gene3D" id="3.40.50.150">
    <property type="entry name" value="Vaccinia Virus protein VP39"/>
    <property type="match status" value="1"/>
</dbReference>
<feature type="compositionally biased region" description="Polar residues" evidence="8">
    <location>
        <begin position="41"/>
        <end position="69"/>
    </location>
</feature>
<dbReference type="InterPro" id="IPR019012">
    <property type="entry name" value="RNA_cap_Gua-N2-MeTrfase"/>
</dbReference>
<comment type="caution">
    <text evidence="9">The sequence shown here is derived from an EMBL/GenBank/DDBJ whole genome shotgun (WGS) entry which is preliminary data.</text>
</comment>
<proteinExistence type="inferred from homology"/>
<comment type="catalytic activity">
    <reaction evidence="4">
        <text>a 5'-end (N(7)-methyl 5'-triphosphoguanosine)-ribonucleoside in snoRNA + S-adenosyl-L-methionine = a 5'-end (N(2),N(7)-dimethyl 5'-triphosphoguanosine)-ribonucleoside in snoRNA + S-adenosyl-L-homocysteine + H(+)</text>
        <dbReference type="Rhea" id="RHEA:78475"/>
        <dbReference type="Rhea" id="RHEA-COMP:19086"/>
        <dbReference type="Rhea" id="RHEA-COMP:19088"/>
        <dbReference type="ChEBI" id="CHEBI:15378"/>
        <dbReference type="ChEBI" id="CHEBI:57856"/>
        <dbReference type="ChEBI" id="CHEBI:59789"/>
        <dbReference type="ChEBI" id="CHEBI:156461"/>
        <dbReference type="ChEBI" id="CHEBI:172880"/>
    </reaction>
    <physiologicalReaction direction="left-to-right" evidence="4">
        <dbReference type="Rhea" id="RHEA:78476"/>
    </physiologicalReaction>
</comment>
<evidence type="ECO:0000256" key="4">
    <source>
        <dbReference type="ARBA" id="ARBA00048740"/>
    </source>
</evidence>
<sequence length="367" mass="42493">MEEYFKKRIDILEKKTNDKSFDTLPKAARKRQRKKLRSLVIQRNQWLKKTSAAAHSNDSTNNFSNESQKNISTNISSSTTGKRQLKGKVVKSQTTATRKKVDESTDESESDEDEEEQEEEEEKEKEENGFIGFLPQTKENQKYYYQRYRLFSKFDEGIILDEESWYSVTPEKIANHIAERLRSNIVFDAFGGAGGNTIALANTCNIVIHNDIDPIKTHMAKHNSLVYSHTQENTNIEFINCDFMAFSESYFGTRSTLPPIPLDHHCDCIFLSPPWGGPEYLQKEHFYIGTMPIDGFDIFRQALKISPNVAYFLPRNTHIDDIRKLSKIYKDLGYYPYDCEVEENYLNESIKSITIYFGNLINRAESS</sequence>
<organism evidence="9 10">
    <name type="scientific">Polysphondylium violaceum</name>
    <dbReference type="NCBI Taxonomy" id="133409"/>
    <lineage>
        <taxon>Eukaryota</taxon>
        <taxon>Amoebozoa</taxon>
        <taxon>Evosea</taxon>
        <taxon>Eumycetozoa</taxon>
        <taxon>Dictyostelia</taxon>
        <taxon>Dictyosteliales</taxon>
        <taxon>Dictyosteliaceae</taxon>
        <taxon>Polysphondylium</taxon>
    </lineage>
</organism>
<feature type="compositionally biased region" description="Low complexity" evidence="8">
    <location>
        <begin position="70"/>
        <end position="80"/>
    </location>
</feature>
<dbReference type="CDD" id="cd02440">
    <property type="entry name" value="AdoMet_MTases"/>
    <property type="match status" value="1"/>
</dbReference>
<evidence type="ECO:0000256" key="7">
    <source>
        <dbReference type="ARBA" id="ARBA00049790"/>
    </source>
</evidence>
<dbReference type="Pfam" id="PF09445">
    <property type="entry name" value="Methyltransf_15"/>
    <property type="match status" value="1"/>
</dbReference>
<dbReference type="AlphaFoldDB" id="A0A8J4PPZ7"/>
<name>A0A8J4PPZ7_9MYCE</name>
<gene>
    <name evidence="9" type="ORF">CYY_007227</name>
</gene>
<protein>
    <recommendedName>
        <fullName evidence="1">Trimethylguanosine synthase</fullName>
    </recommendedName>
    <alternativeName>
        <fullName evidence="7">Cap-specific guanine-N(2) methyltransferase</fullName>
    </alternativeName>
</protein>
<comment type="catalytic activity">
    <reaction evidence="5">
        <text>a 5'-end (N(2),N(7)-dimethyl 5'-triphosphoguanosine)-ribonucleoside in snRNA + S-adenosyl-L-methionine = a 5'-end (N(2),N(2),N(7)-trimethyl 5'-triphosphoguanosine)-ribonucleoside in snRNA + S-adenosyl-L-homocysteine + H(+)</text>
        <dbReference type="Rhea" id="RHEA:78479"/>
        <dbReference type="Rhea" id="RHEA-COMP:19087"/>
        <dbReference type="Rhea" id="RHEA-COMP:19089"/>
        <dbReference type="ChEBI" id="CHEBI:15378"/>
        <dbReference type="ChEBI" id="CHEBI:57856"/>
        <dbReference type="ChEBI" id="CHEBI:59789"/>
        <dbReference type="ChEBI" id="CHEBI:167623"/>
        <dbReference type="ChEBI" id="CHEBI:172880"/>
    </reaction>
    <physiologicalReaction direction="left-to-right" evidence="5">
        <dbReference type="Rhea" id="RHEA:78480"/>
    </physiologicalReaction>
</comment>
<feature type="compositionally biased region" description="Acidic residues" evidence="8">
    <location>
        <begin position="104"/>
        <end position="124"/>
    </location>
</feature>
<dbReference type="InterPro" id="IPR029063">
    <property type="entry name" value="SAM-dependent_MTases_sf"/>
</dbReference>
<keyword evidence="10" id="KW-1185">Reference proteome</keyword>
<comment type="catalytic activity">
    <reaction evidence="3">
        <text>a 5'-end (N(2),N(7)-dimethyl 5'-triphosphoguanosine)-ribonucleoside in snoRNA + S-adenosyl-L-methionine = a 5'-end (N(2),N(2),N(7)-trimethyl 5'-triphosphoguanosine)-ribonucleoside in snoRNA + S-adenosyl-L-homocysteine + H(+)</text>
        <dbReference type="Rhea" id="RHEA:78507"/>
        <dbReference type="Rhea" id="RHEA-COMP:19088"/>
        <dbReference type="Rhea" id="RHEA-COMP:19090"/>
        <dbReference type="ChEBI" id="CHEBI:15378"/>
        <dbReference type="ChEBI" id="CHEBI:57856"/>
        <dbReference type="ChEBI" id="CHEBI:59789"/>
        <dbReference type="ChEBI" id="CHEBI:167623"/>
        <dbReference type="ChEBI" id="CHEBI:172880"/>
    </reaction>
    <physiologicalReaction direction="left-to-right" evidence="3">
        <dbReference type="Rhea" id="RHEA:78508"/>
    </physiologicalReaction>
</comment>
<feature type="compositionally biased region" description="Basic residues" evidence="8">
    <location>
        <begin position="27"/>
        <end position="37"/>
    </location>
</feature>
<accession>A0A8J4PPZ7</accession>
<dbReference type="GO" id="GO:0071164">
    <property type="term" value="F:RNA cap trimethylguanosine synthase activity"/>
    <property type="evidence" value="ECO:0007669"/>
    <property type="project" value="TreeGrafter"/>
</dbReference>
<evidence type="ECO:0000256" key="5">
    <source>
        <dbReference type="ARBA" id="ARBA00048763"/>
    </source>
</evidence>
<comment type="catalytic activity">
    <reaction evidence="6">
        <text>a 5'-end (N(7)-methyl 5'-triphosphoguanosine)-ribonucleoside in snRNA + S-adenosyl-L-methionine = a 5'-end (N(2),N(7)-dimethyl 5'-triphosphoguanosine)-ribonucleoside in snRNA + S-adenosyl-L-homocysteine + H(+)</text>
        <dbReference type="Rhea" id="RHEA:78471"/>
        <dbReference type="Rhea" id="RHEA-COMP:19085"/>
        <dbReference type="Rhea" id="RHEA-COMP:19087"/>
        <dbReference type="ChEBI" id="CHEBI:15378"/>
        <dbReference type="ChEBI" id="CHEBI:57856"/>
        <dbReference type="ChEBI" id="CHEBI:59789"/>
        <dbReference type="ChEBI" id="CHEBI:156461"/>
        <dbReference type="ChEBI" id="CHEBI:172880"/>
    </reaction>
    <physiologicalReaction direction="left-to-right" evidence="6">
        <dbReference type="Rhea" id="RHEA:78472"/>
    </physiologicalReaction>
</comment>
<reference evidence="9" key="1">
    <citation type="submission" date="2020-01" db="EMBL/GenBank/DDBJ databases">
        <title>Development of genomics and gene disruption for Polysphondylium violaceum indicates a role for the polyketide synthase stlB in stalk morphogenesis.</title>
        <authorList>
            <person name="Narita B."/>
            <person name="Kawabe Y."/>
            <person name="Kin K."/>
            <person name="Saito T."/>
            <person name="Gibbs R."/>
            <person name="Kuspa A."/>
            <person name="Muzny D."/>
            <person name="Queller D."/>
            <person name="Richards S."/>
            <person name="Strassman J."/>
            <person name="Sucgang R."/>
            <person name="Worley K."/>
            <person name="Schaap P."/>
        </authorList>
    </citation>
    <scope>NUCLEOTIDE SEQUENCE</scope>
    <source>
        <strain evidence="9">QSvi11</strain>
    </source>
</reference>
<evidence type="ECO:0000313" key="9">
    <source>
        <dbReference type="EMBL" id="KAF2071453.1"/>
    </source>
</evidence>
<dbReference type="EMBL" id="AJWJ01000373">
    <property type="protein sequence ID" value="KAF2071453.1"/>
    <property type="molecule type" value="Genomic_DNA"/>
</dbReference>
<comment type="similarity">
    <text evidence="2">Belongs to the methyltransferase superfamily. Trimethylguanosine synthase family.</text>
</comment>
<dbReference type="PANTHER" id="PTHR14741:SF32">
    <property type="entry name" value="TRIMETHYLGUANOSINE SYNTHASE"/>
    <property type="match status" value="1"/>
</dbReference>
<dbReference type="Proteomes" id="UP000695562">
    <property type="component" value="Unassembled WGS sequence"/>
</dbReference>
<dbReference type="OrthoDB" id="194443at2759"/>
<dbReference type="SUPFAM" id="SSF53335">
    <property type="entry name" value="S-adenosyl-L-methionine-dependent methyltransferases"/>
    <property type="match status" value="1"/>
</dbReference>
<evidence type="ECO:0000256" key="3">
    <source>
        <dbReference type="ARBA" id="ARBA00047418"/>
    </source>
</evidence>
<evidence type="ECO:0000313" key="10">
    <source>
        <dbReference type="Proteomes" id="UP000695562"/>
    </source>
</evidence>
<evidence type="ECO:0000256" key="6">
    <source>
        <dbReference type="ARBA" id="ARBA00049075"/>
    </source>
</evidence>
<evidence type="ECO:0000256" key="8">
    <source>
        <dbReference type="SAM" id="MobiDB-lite"/>
    </source>
</evidence>